<dbReference type="Proteomes" id="UP001612915">
    <property type="component" value="Unassembled WGS sequence"/>
</dbReference>
<dbReference type="PANTHER" id="PTHR47377">
    <property type="entry name" value="RHODANESE-LIKE DOMAIN-CONTAINING PROTEIN 4, CHLOROPLASTIC"/>
    <property type="match status" value="1"/>
</dbReference>
<dbReference type="Pfam" id="PF00581">
    <property type="entry name" value="Rhodanese"/>
    <property type="match status" value="1"/>
</dbReference>
<dbReference type="InterPro" id="IPR001763">
    <property type="entry name" value="Rhodanese-like_dom"/>
</dbReference>
<dbReference type="SMART" id="SM00450">
    <property type="entry name" value="RHOD"/>
    <property type="match status" value="1"/>
</dbReference>
<evidence type="ECO:0000259" key="1">
    <source>
        <dbReference type="PROSITE" id="PS50206"/>
    </source>
</evidence>
<dbReference type="PROSITE" id="PS50206">
    <property type="entry name" value="RHODANESE_3"/>
    <property type="match status" value="1"/>
</dbReference>
<reference evidence="2 3" key="1">
    <citation type="submission" date="2024-10" db="EMBL/GenBank/DDBJ databases">
        <title>The Natural Products Discovery Center: Release of the First 8490 Sequenced Strains for Exploring Actinobacteria Biosynthetic Diversity.</title>
        <authorList>
            <person name="Kalkreuter E."/>
            <person name="Kautsar S.A."/>
            <person name="Yang D."/>
            <person name="Bader C.D."/>
            <person name="Teijaro C.N."/>
            <person name="Fluegel L."/>
            <person name="Davis C.M."/>
            <person name="Simpson J.R."/>
            <person name="Lauterbach L."/>
            <person name="Steele A.D."/>
            <person name="Gui C."/>
            <person name="Meng S."/>
            <person name="Li G."/>
            <person name="Viehrig K."/>
            <person name="Ye F."/>
            <person name="Su P."/>
            <person name="Kiefer A.F."/>
            <person name="Nichols A."/>
            <person name="Cepeda A.J."/>
            <person name="Yan W."/>
            <person name="Fan B."/>
            <person name="Jiang Y."/>
            <person name="Adhikari A."/>
            <person name="Zheng C.-J."/>
            <person name="Schuster L."/>
            <person name="Cowan T.M."/>
            <person name="Smanski M.J."/>
            <person name="Chevrette M.G."/>
            <person name="De Carvalho L.P.S."/>
            <person name="Shen B."/>
        </authorList>
    </citation>
    <scope>NUCLEOTIDE SEQUENCE [LARGE SCALE GENOMIC DNA]</scope>
    <source>
        <strain evidence="2 3">NPDC049639</strain>
    </source>
</reference>
<dbReference type="InterPro" id="IPR044240">
    <property type="entry name" value="STR4-like"/>
</dbReference>
<evidence type="ECO:0000313" key="2">
    <source>
        <dbReference type="EMBL" id="MFI7587294.1"/>
    </source>
</evidence>
<dbReference type="Gene3D" id="3.40.250.10">
    <property type="entry name" value="Rhodanese-like domain"/>
    <property type="match status" value="1"/>
</dbReference>
<comment type="caution">
    <text evidence="2">The sequence shown here is derived from an EMBL/GenBank/DDBJ whole genome shotgun (WGS) entry which is preliminary data.</text>
</comment>
<evidence type="ECO:0000313" key="3">
    <source>
        <dbReference type="Proteomes" id="UP001612915"/>
    </source>
</evidence>
<organism evidence="2 3">
    <name type="scientific">Spongisporangium articulatum</name>
    <dbReference type="NCBI Taxonomy" id="3362603"/>
    <lineage>
        <taxon>Bacteria</taxon>
        <taxon>Bacillati</taxon>
        <taxon>Actinomycetota</taxon>
        <taxon>Actinomycetes</taxon>
        <taxon>Kineosporiales</taxon>
        <taxon>Kineosporiaceae</taxon>
        <taxon>Spongisporangium</taxon>
    </lineage>
</organism>
<dbReference type="RefSeq" id="WP_398278626.1">
    <property type="nucleotide sequence ID" value="NZ_JBITLV010000002.1"/>
</dbReference>
<dbReference type="PANTHER" id="PTHR47377:SF1">
    <property type="entry name" value="RHODANESE-LIKE DOMAIN-CONTAINING PROTEIN 4, CHLOROPLASTIC"/>
    <property type="match status" value="1"/>
</dbReference>
<protein>
    <submittedName>
        <fullName evidence="2">Rhodanese-like domain-containing protein</fullName>
    </submittedName>
</protein>
<dbReference type="EMBL" id="JBITLV010000002">
    <property type="protein sequence ID" value="MFI7587294.1"/>
    <property type="molecule type" value="Genomic_DNA"/>
</dbReference>
<name>A0ABW8ALP2_9ACTN</name>
<dbReference type="InterPro" id="IPR036873">
    <property type="entry name" value="Rhodanese-like_dom_sf"/>
</dbReference>
<gene>
    <name evidence="2" type="ORF">ACIB24_09495</name>
</gene>
<sequence>MSYAGDLSPQQAFDLLKERPDAVLVDVRTQAEWAQIGTPDLSELGREAVFLEWNTAYGPNADFVPSLQAEVTDDVPVIFLCRSGVRSVAAANAATAAGFKEAYNVLEGFEGNPGPTGARDVEGWKARGLPWTRS</sequence>
<keyword evidence="3" id="KW-1185">Reference proteome</keyword>
<feature type="domain" description="Rhodanese" evidence="1">
    <location>
        <begin position="18"/>
        <end position="133"/>
    </location>
</feature>
<proteinExistence type="predicted"/>
<accession>A0ABW8ALP2</accession>
<dbReference type="SUPFAM" id="SSF52821">
    <property type="entry name" value="Rhodanese/Cell cycle control phosphatase"/>
    <property type="match status" value="1"/>
</dbReference>